<dbReference type="AlphaFoldDB" id="A0A4Y2AXW6"/>
<evidence type="ECO:0000313" key="2">
    <source>
        <dbReference type="Proteomes" id="UP000499080"/>
    </source>
</evidence>
<dbReference type="GO" id="GO:0003676">
    <property type="term" value="F:nucleic acid binding"/>
    <property type="evidence" value="ECO:0007669"/>
    <property type="project" value="InterPro"/>
</dbReference>
<dbReference type="PANTHER" id="PTHR46060">
    <property type="entry name" value="MARINER MOS1 TRANSPOSASE-LIKE PROTEIN"/>
    <property type="match status" value="1"/>
</dbReference>
<keyword evidence="2" id="KW-1185">Reference proteome</keyword>
<proteinExistence type="predicted"/>
<organism evidence="1 2">
    <name type="scientific">Araneus ventricosus</name>
    <name type="common">Orbweaver spider</name>
    <name type="synonym">Epeira ventricosa</name>
    <dbReference type="NCBI Taxonomy" id="182803"/>
    <lineage>
        <taxon>Eukaryota</taxon>
        <taxon>Metazoa</taxon>
        <taxon>Ecdysozoa</taxon>
        <taxon>Arthropoda</taxon>
        <taxon>Chelicerata</taxon>
        <taxon>Arachnida</taxon>
        <taxon>Araneae</taxon>
        <taxon>Araneomorphae</taxon>
        <taxon>Entelegynae</taxon>
        <taxon>Araneoidea</taxon>
        <taxon>Araneidae</taxon>
        <taxon>Araneus</taxon>
    </lineage>
</organism>
<dbReference type="PANTHER" id="PTHR46060:SF1">
    <property type="entry name" value="MARINER MOS1 TRANSPOSASE-LIKE PROTEIN"/>
    <property type="match status" value="1"/>
</dbReference>
<name>A0A4Y2AXW6_ARAVE</name>
<dbReference type="OrthoDB" id="6432034at2759"/>
<dbReference type="EMBL" id="BGPR01000038">
    <property type="protein sequence ID" value="GBL84588.1"/>
    <property type="molecule type" value="Genomic_DNA"/>
</dbReference>
<dbReference type="InterPro" id="IPR052709">
    <property type="entry name" value="Transposase-MT_Hybrid"/>
</dbReference>
<comment type="caution">
    <text evidence="1">The sequence shown here is derived from an EMBL/GenBank/DDBJ whole genome shotgun (WGS) entry which is preliminary data.</text>
</comment>
<reference evidence="1 2" key="1">
    <citation type="journal article" date="2019" name="Sci. Rep.">
        <title>Orb-weaving spider Araneus ventricosus genome elucidates the spidroin gene catalogue.</title>
        <authorList>
            <person name="Kono N."/>
            <person name="Nakamura H."/>
            <person name="Ohtoshi R."/>
            <person name="Moran D.A.P."/>
            <person name="Shinohara A."/>
            <person name="Yoshida Y."/>
            <person name="Fujiwara M."/>
            <person name="Mori M."/>
            <person name="Tomita M."/>
            <person name="Arakawa K."/>
        </authorList>
    </citation>
    <scope>NUCLEOTIDE SEQUENCE [LARGE SCALE GENOMIC DNA]</scope>
</reference>
<protein>
    <recommendedName>
        <fullName evidence="3">Histone-lysine N-methyltransferase SETMAR</fullName>
    </recommendedName>
</protein>
<dbReference type="InterPro" id="IPR036397">
    <property type="entry name" value="RNaseH_sf"/>
</dbReference>
<evidence type="ECO:0008006" key="3">
    <source>
        <dbReference type="Google" id="ProtNLM"/>
    </source>
</evidence>
<dbReference type="Gene3D" id="3.30.420.10">
    <property type="entry name" value="Ribonuclease H-like superfamily/Ribonuclease H"/>
    <property type="match status" value="1"/>
</dbReference>
<gene>
    <name evidence="1" type="ORF">AVEN_191058_1</name>
</gene>
<sequence length="84" mass="9754">MGACGWELFGQPPYCPNLAPSDYYLFPHMKTWLTTQRFDDDEELHAGVSAWLKSQAAAFYDDGITKLVYRYDKCLNLYGDYIEK</sequence>
<accession>A0A4Y2AXW6</accession>
<evidence type="ECO:0000313" key="1">
    <source>
        <dbReference type="EMBL" id="GBL84588.1"/>
    </source>
</evidence>
<dbReference type="Proteomes" id="UP000499080">
    <property type="component" value="Unassembled WGS sequence"/>
</dbReference>